<keyword evidence="2" id="KW-1133">Transmembrane helix</keyword>
<dbReference type="KEGG" id="many:MANY_31020"/>
<reference evidence="3 4" key="1">
    <citation type="journal article" date="2019" name="Emerg. Microbes Infect.">
        <title>Comprehensive subspecies identification of 175 nontuberculous mycobacteria species based on 7547 genomic profiles.</title>
        <authorList>
            <person name="Matsumoto Y."/>
            <person name="Kinjo T."/>
            <person name="Motooka D."/>
            <person name="Nabeya D."/>
            <person name="Jung N."/>
            <person name="Uechi K."/>
            <person name="Horii T."/>
            <person name="Iida T."/>
            <person name="Fujita J."/>
            <person name="Nakamura S."/>
        </authorList>
    </citation>
    <scope>NUCLEOTIDE SEQUENCE [LARGE SCALE GENOMIC DNA]</scope>
    <source>
        <strain evidence="3 4">JCM 30275</strain>
    </source>
</reference>
<dbReference type="AlphaFoldDB" id="A0A6N4WAJ0"/>
<accession>A0A6N4WAJ0</accession>
<proteinExistence type="predicted"/>
<organism evidence="3 4">
    <name type="scientific">Mycolicibacterium anyangense</name>
    <dbReference type="NCBI Taxonomy" id="1431246"/>
    <lineage>
        <taxon>Bacteria</taxon>
        <taxon>Bacillati</taxon>
        <taxon>Actinomycetota</taxon>
        <taxon>Actinomycetes</taxon>
        <taxon>Mycobacteriales</taxon>
        <taxon>Mycobacteriaceae</taxon>
        <taxon>Mycolicibacterium</taxon>
    </lineage>
</organism>
<dbReference type="Proteomes" id="UP000467249">
    <property type="component" value="Chromosome"/>
</dbReference>
<evidence type="ECO:0000256" key="2">
    <source>
        <dbReference type="SAM" id="Phobius"/>
    </source>
</evidence>
<evidence type="ECO:0000313" key="4">
    <source>
        <dbReference type="Proteomes" id="UP000467249"/>
    </source>
</evidence>
<keyword evidence="2" id="KW-0812">Transmembrane</keyword>
<protein>
    <recommendedName>
        <fullName evidence="5">PASTA domain-containing protein</fullName>
    </recommendedName>
</protein>
<feature type="compositionally biased region" description="Low complexity" evidence="1">
    <location>
        <begin position="135"/>
        <end position="150"/>
    </location>
</feature>
<sequence length="164" mass="16335">MPNSEVADVKKPLVLGMGAVGVAAASFAVFGSGVASAVNEYAGQTYADAAQAISNAGQSPVIATRVGSFLPTDQCTVTGSRSANFLDSSGSSTGSNVLLYLNCNNSFAAAGVPGNSIGSPEGRQARSAYEEKLAEQQAQAQQSSSSELLQDGQVPGEAGQVAGG</sequence>
<evidence type="ECO:0008006" key="5">
    <source>
        <dbReference type="Google" id="ProtNLM"/>
    </source>
</evidence>
<keyword evidence="2" id="KW-0472">Membrane</keyword>
<name>A0A6N4WAJ0_9MYCO</name>
<evidence type="ECO:0000313" key="3">
    <source>
        <dbReference type="EMBL" id="BBZ77765.1"/>
    </source>
</evidence>
<gene>
    <name evidence="3" type="ORF">MANY_31020</name>
</gene>
<dbReference type="EMBL" id="AP022620">
    <property type="protein sequence ID" value="BBZ77765.1"/>
    <property type="molecule type" value="Genomic_DNA"/>
</dbReference>
<evidence type="ECO:0000256" key="1">
    <source>
        <dbReference type="SAM" id="MobiDB-lite"/>
    </source>
</evidence>
<feature type="region of interest" description="Disordered" evidence="1">
    <location>
        <begin position="113"/>
        <end position="164"/>
    </location>
</feature>
<keyword evidence="4" id="KW-1185">Reference proteome</keyword>
<feature type="transmembrane region" description="Helical" evidence="2">
    <location>
        <begin position="12"/>
        <end position="35"/>
    </location>
</feature>